<sequence length="296" mass="30641">MLPMSKKMALWFGWTGFVGMGVLAAGIWTVDLLGTAHAQTNPAAAAANYRPLVDKLSAGRATVLSTFAGPDGLTGLVVGPANGAGPKSIAWGIDGENGPVLIPGPVLDSQGKNLSQQAAERHGVIPKPMAGGKLAQAMLAAPGFTVGTKGPLFTVFLDPNCIFCHDFWTKAYPLAKEGKLRFKVVPVGFLKPSSLPKAVTILQSKDPMAAWAQNEVIFNVKTEAGGTTPAKVLDPKVLAEVKANTELLARTGEVATPTIVACLKGDKTPQVFHGMAPGMMADLGRGASIKGDGTCS</sequence>
<feature type="domain" description="Thioredoxin-like fold" evidence="1">
    <location>
        <begin position="147"/>
        <end position="276"/>
    </location>
</feature>
<dbReference type="SUPFAM" id="SSF52833">
    <property type="entry name" value="Thioredoxin-like"/>
    <property type="match status" value="1"/>
</dbReference>
<evidence type="ECO:0000259" key="1">
    <source>
        <dbReference type="Pfam" id="PF13098"/>
    </source>
</evidence>
<dbReference type="Gene3D" id="3.40.30.10">
    <property type="entry name" value="Glutaredoxin"/>
    <property type="match status" value="1"/>
</dbReference>
<name>A0A059ZVM9_ACICK</name>
<dbReference type="EMBL" id="CP005986">
    <property type="protein sequence ID" value="AIA55660.1"/>
    <property type="molecule type" value="Genomic_DNA"/>
</dbReference>
<dbReference type="InterPro" id="IPR009094">
    <property type="entry name" value="DiS-bond_isomerase_DsbC/G_N_sf"/>
</dbReference>
<dbReference type="Pfam" id="PF13098">
    <property type="entry name" value="Thioredoxin_2"/>
    <property type="match status" value="1"/>
</dbReference>
<dbReference type="InterPro" id="IPR012336">
    <property type="entry name" value="Thioredoxin-like_fold"/>
</dbReference>
<evidence type="ECO:0000313" key="2">
    <source>
        <dbReference type="EMBL" id="AIA55660.1"/>
    </source>
</evidence>
<organism evidence="2 3">
    <name type="scientific">Acidithiobacillus caldus (strain ATCC 51756 / DSM 8584 / KU)</name>
    <dbReference type="NCBI Taxonomy" id="637389"/>
    <lineage>
        <taxon>Bacteria</taxon>
        <taxon>Pseudomonadati</taxon>
        <taxon>Pseudomonadota</taxon>
        <taxon>Acidithiobacillia</taxon>
        <taxon>Acidithiobacillales</taxon>
        <taxon>Acidithiobacillaceae</taxon>
        <taxon>Acidithiobacillus</taxon>
    </lineage>
</organism>
<dbReference type="GO" id="GO:0042597">
    <property type="term" value="C:periplasmic space"/>
    <property type="evidence" value="ECO:0007669"/>
    <property type="project" value="InterPro"/>
</dbReference>
<dbReference type="eggNOG" id="COG1651">
    <property type="taxonomic scope" value="Bacteria"/>
</dbReference>
<dbReference type="KEGG" id="acz:Acaty_c1801"/>
<dbReference type="RefSeq" id="WP_004872846.1">
    <property type="nucleotide sequence ID" value="NZ_CP005986.1"/>
</dbReference>
<dbReference type="InterPro" id="IPR051470">
    <property type="entry name" value="Thiol:disulfide_interchange"/>
</dbReference>
<protein>
    <submittedName>
        <fullName evidence="2">Thiol:disulfide interchange protein DsbG</fullName>
    </submittedName>
</protein>
<dbReference type="Proteomes" id="UP000005522">
    <property type="component" value="Chromosome"/>
</dbReference>
<accession>A0A059ZVM9</accession>
<dbReference type="PANTHER" id="PTHR35272:SF4">
    <property type="entry name" value="THIOL:DISULFIDE INTERCHANGE PROTEIN DSBG"/>
    <property type="match status" value="1"/>
</dbReference>
<dbReference type="Gene3D" id="3.10.450.70">
    <property type="entry name" value="Disulphide bond isomerase, DsbC/G, N-terminal"/>
    <property type="match status" value="1"/>
</dbReference>
<reference evidence="2 3" key="1">
    <citation type="journal article" date="2009" name="J. Bacteriol.">
        <title>Draft genome sequence of the extremely acidophilic bacterium Acidithiobacillus caldus ATCC 51756 reveals metabolic versatility in the genus Acidithiobacillus.</title>
        <authorList>
            <person name="Valdes J."/>
            <person name="Quatrini R."/>
            <person name="Hallberg K."/>
            <person name="Dopson M."/>
            <person name="Valenzuela P.D."/>
            <person name="Holmes D.S."/>
        </authorList>
    </citation>
    <scope>NUCLEOTIDE SEQUENCE [LARGE SCALE GENOMIC DNA]</scope>
    <source>
        <strain evidence="3">ATCC 51756 / DSM 8584 / KU</strain>
    </source>
</reference>
<dbReference type="PANTHER" id="PTHR35272">
    <property type="entry name" value="THIOL:DISULFIDE INTERCHANGE PROTEIN DSBC-RELATED"/>
    <property type="match status" value="1"/>
</dbReference>
<dbReference type="HOGENOM" id="CLU_080090_1_0_6"/>
<dbReference type="AlphaFoldDB" id="A0A059ZVM9"/>
<dbReference type="InterPro" id="IPR036249">
    <property type="entry name" value="Thioredoxin-like_sf"/>
</dbReference>
<gene>
    <name evidence="2" type="ORF">Acaty_c1801</name>
</gene>
<proteinExistence type="predicted"/>
<evidence type="ECO:0000313" key="3">
    <source>
        <dbReference type="Proteomes" id="UP000005522"/>
    </source>
</evidence>